<organism evidence="17 18">
    <name type="scientific">Sparassis crispa</name>
    <dbReference type="NCBI Taxonomy" id="139825"/>
    <lineage>
        <taxon>Eukaryota</taxon>
        <taxon>Fungi</taxon>
        <taxon>Dikarya</taxon>
        <taxon>Basidiomycota</taxon>
        <taxon>Agaricomycotina</taxon>
        <taxon>Agaricomycetes</taxon>
        <taxon>Polyporales</taxon>
        <taxon>Sparassidaceae</taxon>
        <taxon>Sparassis</taxon>
    </lineage>
</organism>
<keyword evidence="5" id="KW-0146">Chitin degradation</keyword>
<dbReference type="AlphaFoldDB" id="A0A401GBA5"/>
<dbReference type="Gene3D" id="3.20.20.370">
    <property type="entry name" value="Glycoside hydrolase/deacetylase"/>
    <property type="match status" value="1"/>
</dbReference>
<keyword evidence="9" id="KW-0449">Lipoprotein</keyword>
<keyword evidence="11" id="KW-0624">Polysaccharide degradation</keyword>
<evidence type="ECO:0000256" key="8">
    <source>
        <dbReference type="ARBA" id="ARBA00023285"/>
    </source>
</evidence>
<evidence type="ECO:0000256" key="14">
    <source>
        <dbReference type="SAM" id="MobiDB-lite"/>
    </source>
</evidence>
<dbReference type="Proteomes" id="UP000287166">
    <property type="component" value="Unassembled WGS sequence"/>
</dbReference>
<keyword evidence="6" id="KW-0472">Membrane</keyword>
<evidence type="ECO:0000256" key="9">
    <source>
        <dbReference type="ARBA" id="ARBA00023288"/>
    </source>
</evidence>
<dbReference type="EMBL" id="BFAD01000002">
    <property type="protein sequence ID" value="GBE79445.1"/>
    <property type="molecule type" value="Genomic_DNA"/>
</dbReference>
<evidence type="ECO:0000256" key="15">
    <source>
        <dbReference type="SAM" id="SignalP"/>
    </source>
</evidence>
<reference evidence="17 18" key="1">
    <citation type="journal article" date="2018" name="Sci. Rep.">
        <title>Genome sequence of the cauliflower mushroom Sparassis crispa (Hanabiratake) and its association with beneficial usage.</title>
        <authorList>
            <person name="Kiyama R."/>
            <person name="Furutani Y."/>
            <person name="Kawaguchi K."/>
            <person name="Nakanishi T."/>
        </authorList>
    </citation>
    <scope>NUCLEOTIDE SEQUENCE [LARGE SCALE GENOMIC DNA]</scope>
</reference>
<dbReference type="PANTHER" id="PTHR10587">
    <property type="entry name" value="GLYCOSYL TRANSFERASE-RELATED"/>
    <property type="match status" value="1"/>
</dbReference>
<evidence type="ECO:0000256" key="6">
    <source>
        <dbReference type="ARBA" id="ARBA00023136"/>
    </source>
</evidence>
<feature type="domain" description="NodB homology" evidence="16">
    <location>
        <begin position="154"/>
        <end position="341"/>
    </location>
</feature>
<evidence type="ECO:0000256" key="2">
    <source>
        <dbReference type="ARBA" id="ARBA00004609"/>
    </source>
</evidence>
<evidence type="ECO:0000256" key="11">
    <source>
        <dbReference type="ARBA" id="ARBA00023326"/>
    </source>
</evidence>
<comment type="cofactor">
    <cofactor evidence="1">
        <name>Co(2+)</name>
        <dbReference type="ChEBI" id="CHEBI:48828"/>
    </cofactor>
</comment>
<dbReference type="InterPro" id="IPR002509">
    <property type="entry name" value="NODB_dom"/>
</dbReference>
<evidence type="ECO:0000256" key="10">
    <source>
        <dbReference type="ARBA" id="ARBA00023316"/>
    </source>
</evidence>
<feature type="compositionally biased region" description="Polar residues" evidence="14">
    <location>
        <begin position="66"/>
        <end position="78"/>
    </location>
</feature>
<keyword evidence="15" id="KW-0732">Signal</keyword>
<dbReference type="GeneID" id="38776362"/>
<feature type="region of interest" description="Disordered" evidence="14">
    <location>
        <begin position="59"/>
        <end position="86"/>
    </location>
</feature>
<keyword evidence="4" id="KW-0336">GPI-anchor</keyword>
<dbReference type="RefSeq" id="XP_027610358.1">
    <property type="nucleotide sequence ID" value="XM_027754557.1"/>
</dbReference>
<comment type="catalytic activity">
    <reaction evidence="13">
        <text>[(1-&gt;4)-N-acetyl-beta-D-glucosaminyl](n) + n H2O = chitosan + n acetate</text>
        <dbReference type="Rhea" id="RHEA:10464"/>
        <dbReference type="Rhea" id="RHEA-COMP:9593"/>
        <dbReference type="Rhea" id="RHEA-COMP:9597"/>
        <dbReference type="ChEBI" id="CHEBI:15377"/>
        <dbReference type="ChEBI" id="CHEBI:17029"/>
        <dbReference type="ChEBI" id="CHEBI:30089"/>
        <dbReference type="ChEBI" id="CHEBI:57704"/>
        <dbReference type="EC" id="3.5.1.41"/>
    </reaction>
    <physiologicalReaction direction="left-to-right" evidence="13">
        <dbReference type="Rhea" id="RHEA:10465"/>
    </physiologicalReaction>
</comment>
<keyword evidence="10" id="KW-0961">Cell wall biogenesis/degradation</keyword>
<dbReference type="GO" id="GO:0000272">
    <property type="term" value="P:polysaccharide catabolic process"/>
    <property type="evidence" value="ECO:0007669"/>
    <property type="project" value="UniProtKB-KW"/>
</dbReference>
<evidence type="ECO:0000256" key="4">
    <source>
        <dbReference type="ARBA" id="ARBA00022622"/>
    </source>
</evidence>
<dbReference type="SUPFAM" id="SSF88713">
    <property type="entry name" value="Glycoside hydrolase/deacetylase"/>
    <property type="match status" value="1"/>
</dbReference>
<dbReference type="GO" id="GO:0071555">
    <property type="term" value="P:cell wall organization"/>
    <property type="evidence" value="ECO:0007669"/>
    <property type="project" value="UniProtKB-KW"/>
</dbReference>
<dbReference type="GO" id="GO:0098552">
    <property type="term" value="C:side of membrane"/>
    <property type="evidence" value="ECO:0007669"/>
    <property type="project" value="UniProtKB-KW"/>
</dbReference>
<evidence type="ECO:0000259" key="16">
    <source>
        <dbReference type="PROSITE" id="PS51677"/>
    </source>
</evidence>
<evidence type="ECO:0000256" key="13">
    <source>
        <dbReference type="ARBA" id="ARBA00048494"/>
    </source>
</evidence>
<evidence type="ECO:0000256" key="5">
    <source>
        <dbReference type="ARBA" id="ARBA00023024"/>
    </source>
</evidence>
<comment type="subcellular location">
    <subcellularLocation>
        <location evidence="2">Cell membrane</location>
        <topology evidence="2">Lipid-anchor</topology>
        <topology evidence="2">GPI-anchor</topology>
    </subcellularLocation>
</comment>
<keyword evidence="8" id="KW-0170">Cobalt</keyword>
<dbReference type="GO" id="GO:0006032">
    <property type="term" value="P:chitin catabolic process"/>
    <property type="evidence" value="ECO:0007669"/>
    <property type="project" value="UniProtKB-KW"/>
</dbReference>
<feature type="signal peptide" evidence="15">
    <location>
        <begin position="1"/>
        <end position="21"/>
    </location>
</feature>
<keyword evidence="7" id="KW-0119">Carbohydrate metabolism</keyword>
<dbReference type="InterPro" id="IPR050248">
    <property type="entry name" value="Polysacc_deacetylase_ArnD"/>
</dbReference>
<evidence type="ECO:0000313" key="17">
    <source>
        <dbReference type="EMBL" id="GBE79445.1"/>
    </source>
</evidence>
<dbReference type="OrthoDB" id="407355at2759"/>
<evidence type="ECO:0000256" key="12">
    <source>
        <dbReference type="ARBA" id="ARBA00024056"/>
    </source>
</evidence>
<dbReference type="PANTHER" id="PTHR10587:SF135">
    <property type="entry name" value="CHITIN DEACETYLASE 3"/>
    <property type="match status" value="1"/>
</dbReference>
<evidence type="ECO:0000313" key="18">
    <source>
        <dbReference type="Proteomes" id="UP000287166"/>
    </source>
</evidence>
<sequence>MVLPLRCVLSVITALPLASLATVIPVASNFHPHEHPTLTKRLPGVWYQADDSPAHSLFHRNKLSDRQTSPTVGSSTWSAAYPEDTPDSNQLPQAWVDALDAAVSAGKIPSIPVPTMGPDGNPVYPDGLDPTSSEVCSGTYQCYIPGELWNAPNGVIAASFDDGPLPPSTQLYHFLSANDVHATHFMIGLNIIQYWEEFNLAVANGDDIAVHTYTHPYTTTLNNSMVLGELGWTMQLIHDSTGGRLPKYWRPPYGDTDVRVSAIAKEVFGLTTVLWNNDSADWTIDTKGGQTQQQVEDSLTQWIEGPKSPGLIILEHELTNGSVNAYMDVFPLIRQNGWDIVSVAQLDGLPAYQNVAPGSGTVQPVTQVIAYNPTSAAPTSSAYVPPAVAANANLSSSSSYSSSHSSSFSYPSSASQSATPSTHDTQMKNGAVLFSPASSWSMAGLMTGIAGLAALFL</sequence>
<keyword evidence="4" id="KW-0325">Glycoprotein</keyword>
<dbReference type="GO" id="GO:0009272">
    <property type="term" value="P:fungal-type cell wall biogenesis"/>
    <property type="evidence" value="ECO:0007669"/>
    <property type="project" value="UniProtKB-ARBA"/>
</dbReference>
<evidence type="ECO:0000256" key="1">
    <source>
        <dbReference type="ARBA" id="ARBA00001941"/>
    </source>
</evidence>
<keyword evidence="3" id="KW-1003">Cell membrane</keyword>
<comment type="caution">
    <text evidence="17">The sequence shown here is derived from an EMBL/GenBank/DDBJ whole genome shotgun (WGS) entry which is preliminary data.</text>
</comment>
<evidence type="ECO:0000256" key="3">
    <source>
        <dbReference type="ARBA" id="ARBA00022475"/>
    </source>
</evidence>
<name>A0A401GBA5_9APHY</name>
<dbReference type="Pfam" id="PF01522">
    <property type="entry name" value="Polysacc_deac_1"/>
    <property type="match status" value="1"/>
</dbReference>
<dbReference type="STRING" id="139825.A0A401GBA5"/>
<feature type="chain" id="PRO_5019442015" description="chitin deacetylase" evidence="15">
    <location>
        <begin position="22"/>
        <end position="457"/>
    </location>
</feature>
<evidence type="ECO:0000256" key="7">
    <source>
        <dbReference type="ARBA" id="ARBA00023277"/>
    </source>
</evidence>
<keyword evidence="18" id="KW-1185">Reference proteome</keyword>
<dbReference type="EC" id="3.5.1.41" evidence="12"/>
<dbReference type="InterPro" id="IPR011330">
    <property type="entry name" value="Glyco_hydro/deAcase_b/a-brl"/>
</dbReference>
<dbReference type="InParanoid" id="A0A401GBA5"/>
<dbReference type="GO" id="GO:0004099">
    <property type="term" value="F:chitin deacetylase activity"/>
    <property type="evidence" value="ECO:0007669"/>
    <property type="project" value="UniProtKB-EC"/>
</dbReference>
<accession>A0A401GBA5</accession>
<gene>
    <name evidence="17" type="ORF">SCP_0206450</name>
</gene>
<dbReference type="PROSITE" id="PS51677">
    <property type="entry name" value="NODB"/>
    <property type="match status" value="1"/>
</dbReference>
<dbReference type="GO" id="GO:0005886">
    <property type="term" value="C:plasma membrane"/>
    <property type="evidence" value="ECO:0007669"/>
    <property type="project" value="UniProtKB-SubCell"/>
</dbReference>
<protein>
    <recommendedName>
        <fullName evidence="12">chitin deacetylase</fullName>
        <ecNumber evidence="12">3.5.1.41</ecNumber>
    </recommendedName>
</protein>
<proteinExistence type="predicted"/>